<feature type="non-terminal residue" evidence="1">
    <location>
        <position position="29"/>
    </location>
</feature>
<gene>
    <name evidence="1" type="ORF">ACD_78C00186G0001</name>
</gene>
<dbReference type="SUPFAM" id="SSF51905">
    <property type="entry name" value="FAD/NAD(P)-binding domain"/>
    <property type="match status" value="1"/>
</dbReference>
<reference evidence="1" key="1">
    <citation type="journal article" date="2012" name="Science">
        <title>Fermentation, hydrogen, and sulfur metabolism in multiple uncultivated bacterial phyla.</title>
        <authorList>
            <person name="Wrighton K.C."/>
            <person name="Thomas B.C."/>
            <person name="Sharon I."/>
            <person name="Miller C.S."/>
            <person name="Castelle C.J."/>
            <person name="VerBerkmoes N.C."/>
            <person name="Wilkins M.J."/>
            <person name="Hettich R.L."/>
            <person name="Lipton M.S."/>
            <person name="Williams K.H."/>
            <person name="Long P.E."/>
            <person name="Banfield J.F."/>
        </authorList>
    </citation>
    <scope>NUCLEOTIDE SEQUENCE [LARGE SCALE GENOMIC DNA]</scope>
</reference>
<comment type="caution">
    <text evidence="1">The sequence shown here is derived from an EMBL/GenBank/DDBJ whole genome shotgun (WGS) entry which is preliminary data.</text>
</comment>
<organism evidence="1">
    <name type="scientific">uncultured bacterium</name>
    <name type="common">gcode 4</name>
    <dbReference type="NCBI Taxonomy" id="1234023"/>
    <lineage>
        <taxon>Bacteria</taxon>
        <taxon>environmental samples</taxon>
    </lineage>
</organism>
<proteinExistence type="predicted"/>
<evidence type="ECO:0000313" key="1">
    <source>
        <dbReference type="EMBL" id="EKD30016.1"/>
    </source>
</evidence>
<dbReference type="AlphaFoldDB" id="K1XYF4"/>
<accession>K1XYF4</accession>
<dbReference type="InterPro" id="IPR036188">
    <property type="entry name" value="FAD/NAD-bd_sf"/>
</dbReference>
<dbReference type="Gene3D" id="3.50.50.60">
    <property type="entry name" value="FAD/NAD(P)-binding domain"/>
    <property type="match status" value="1"/>
</dbReference>
<sequence length="29" mass="3133">MYDVIIIGMGSAGLPAGMYASRYKLRNAI</sequence>
<dbReference type="EMBL" id="AMFJ01034186">
    <property type="protein sequence ID" value="EKD30016.1"/>
    <property type="molecule type" value="Genomic_DNA"/>
</dbReference>
<protein>
    <submittedName>
        <fullName evidence="1">Uncharacterized protein</fullName>
    </submittedName>
</protein>
<name>K1XYF4_9BACT</name>